<reference evidence="3" key="1">
    <citation type="submission" date="2016-06" db="EMBL/GenBank/DDBJ databases">
        <title>Parallel loss of symbiosis genes in relatives of nitrogen-fixing non-legume Parasponia.</title>
        <authorList>
            <person name="Van Velzen R."/>
            <person name="Holmer R."/>
            <person name="Bu F."/>
            <person name="Rutten L."/>
            <person name="Van Zeijl A."/>
            <person name="Liu W."/>
            <person name="Santuari L."/>
            <person name="Cao Q."/>
            <person name="Sharma T."/>
            <person name="Shen D."/>
            <person name="Roswanjaya Y."/>
            <person name="Wardhani T."/>
            <person name="Kalhor M.S."/>
            <person name="Jansen J."/>
            <person name="Van den Hoogen J."/>
            <person name="Gungor B."/>
            <person name="Hartog M."/>
            <person name="Hontelez J."/>
            <person name="Verver J."/>
            <person name="Yang W.-C."/>
            <person name="Schijlen E."/>
            <person name="Repin R."/>
            <person name="Schilthuizen M."/>
            <person name="Schranz E."/>
            <person name="Heidstra R."/>
            <person name="Miyata K."/>
            <person name="Fedorova E."/>
            <person name="Kohlen W."/>
            <person name="Bisseling T."/>
            <person name="Smit S."/>
            <person name="Geurts R."/>
        </authorList>
    </citation>
    <scope>NUCLEOTIDE SEQUENCE [LARGE SCALE GENOMIC DNA]</scope>
    <source>
        <strain evidence="3">cv. WU1-14</strain>
    </source>
</reference>
<keyword evidence="3" id="KW-1185">Reference proteome</keyword>
<evidence type="ECO:0008006" key="4">
    <source>
        <dbReference type="Google" id="ProtNLM"/>
    </source>
</evidence>
<evidence type="ECO:0000313" key="3">
    <source>
        <dbReference type="Proteomes" id="UP000237105"/>
    </source>
</evidence>
<gene>
    <name evidence="2" type="ORF">PanWU01x14_144420</name>
</gene>
<sequence>MSARTVVGAVLTIVSLCLPVAVDSGCKQNQSYLTLGTQTQILEDLLGVWASPWTYLPRPPTTTAIQPLMRWTLNR</sequence>
<protein>
    <recommendedName>
        <fullName evidence="4">Secreted protein</fullName>
    </recommendedName>
</protein>
<comment type="caution">
    <text evidence="2">The sequence shown here is derived from an EMBL/GenBank/DDBJ whole genome shotgun (WGS) entry which is preliminary data.</text>
</comment>
<keyword evidence="1" id="KW-0732">Signal</keyword>
<accession>A0A2P5CL65</accession>
<name>A0A2P5CL65_PARAD</name>
<feature type="signal peptide" evidence="1">
    <location>
        <begin position="1"/>
        <end position="24"/>
    </location>
</feature>
<evidence type="ECO:0000313" key="2">
    <source>
        <dbReference type="EMBL" id="PON61783.1"/>
    </source>
</evidence>
<dbReference type="Proteomes" id="UP000237105">
    <property type="component" value="Unassembled WGS sequence"/>
</dbReference>
<feature type="chain" id="PRO_5015151088" description="Secreted protein" evidence="1">
    <location>
        <begin position="25"/>
        <end position="75"/>
    </location>
</feature>
<dbReference type="EMBL" id="JXTB01000119">
    <property type="protein sequence ID" value="PON61783.1"/>
    <property type="molecule type" value="Genomic_DNA"/>
</dbReference>
<proteinExistence type="predicted"/>
<evidence type="ECO:0000256" key="1">
    <source>
        <dbReference type="SAM" id="SignalP"/>
    </source>
</evidence>
<organism evidence="2 3">
    <name type="scientific">Parasponia andersonii</name>
    <name type="common">Sponia andersonii</name>
    <dbReference type="NCBI Taxonomy" id="3476"/>
    <lineage>
        <taxon>Eukaryota</taxon>
        <taxon>Viridiplantae</taxon>
        <taxon>Streptophyta</taxon>
        <taxon>Embryophyta</taxon>
        <taxon>Tracheophyta</taxon>
        <taxon>Spermatophyta</taxon>
        <taxon>Magnoliopsida</taxon>
        <taxon>eudicotyledons</taxon>
        <taxon>Gunneridae</taxon>
        <taxon>Pentapetalae</taxon>
        <taxon>rosids</taxon>
        <taxon>fabids</taxon>
        <taxon>Rosales</taxon>
        <taxon>Cannabaceae</taxon>
        <taxon>Parasponia</taxon>
    </lineage>
</organism>
<dbReference type="AlphaFoldDB" id="A0A2P5CL65"/>